<organism evidence="5 6">
    <name type="scientific">Salinispira pacifica</name>
    <dbReference type="NCBI Taxonomy" id="1307761"/>
    <lineage>
        <taxon>Bacteria</taxon>
        <taxon>Pseudomonadati</taxon>
        <taxon>Spirochaetota</taxon>
        <taxon>Spirochaetia</taxon>
        <taxon>Spirochaetales</taxon>
        <taxon>Spirochaetaceae</taxon>
        <taxon>Salinispira</taxon>
    </lineage>
</organism>
<evidence type="ECO:0000256" key="2">
    <source>
        <dbReference type="ARBA" id="ARBA00023125"/>
    </source>
</evidence>
<sequence>MSGLERDYPMHAKIPEDSKGSFGLWISIINRSAQSYFYHKLEPFGLGTGQQAYLLALLPGEEIVQDQLAQRLQIDRANVTRALGSLIKSGYVQRRISPEDRRARLVSLTEKGTEVRREVEGIASQWIETLQKAVSADEWNQSEQTLRKIALSLHE</sequence>
<gene>
    <name evidence="5" type="ORF">L21SP2_3021</name>
</gene>
<dbReference type="STRING" id="1307761.L21SP2_3021"/>
<dbReference type="SUPFAM" id="SSF46785">
    <property type="entry name" value="Winged helix' DNA-binding domain"/>
    <property type="match status" value="1"/>
</dbReference>
<dbReference type="Proteomes" id="UP000018680">
    <property type="component" value="Chromosome"/>
</dbReference>
<dbReference type="OrthoDB" id="9799747at2"/>
<dbReference type="InterPro" id="IPR000835">
    <property type="entry name" value="HTH_MarR-typ"/>
</dbReference>
<dbReference type="InterPro" id="IPR036390">
    <property type="entry name" value="WH_DNA-bd_sf"/>
</dbReference>
<reference evidence="5 6" key="1">
    <citation type="journal article" date="2015" name="Stand. Genomic Sci.">
        <title>Complete genome sequence and description of Salinispira pacifica gen. nov., sp. nov., a novel spirochaete isolated form a hypersaline microbial mat.</title>
        <authorList>
            <person name="Ben Hania W."/>
            <person name="Joseph M."/>
            <person name="Schumann P."/>
            <person name="Bunk B."/>
            <person name="Fiebig A."/>
            <person name="Sproer C."/>
            <person name="Klenk H.P."/>
            <person name="Fardeau M.L."/>
            <person name="Spring S."/>
        </authorList>
    </citation>
    <scope>NUCLEOTIDE SEQUENCE [LARGE SCALE GENOMIC DNA]</scope>
    <source>
        <strain evidence="5 6">L21-RPul-D2</strain>
    </source>
</reference>
<dbReference type="eggNOG" id="COG1846">
    <property type="taxonomic scope" value="Bacteria"/>
</dbReference>
<dbReference type="EMBL" id="CP006939">
    <property type="protein sequence ID" value="AHC16365.1"/>
    <property type="molecule type" value="Genomic_DNA"/>
</dbReference>
<accession>V5WL35</accession>
<keyword evidence="3" id="KW-0804">Transcription</keyword>
<dbReference type="Pfam" id="PF12802">
    <property type="entry name" value="MarR_2"/>
    <property type="match status" value="1"/>
</dbReference>
<dbReference type="Gene3D" id="1.10.10.10">
    <property type="entry name" value="Winged helix-like DNA-binding domain superfamily/Winged helix DNA-binding domain"/>
    <property type="match status" value="1"/>
</dbReference>
<evidence type="ECO:0000256" key="1">
    <source>
        <dbReference type="ARBA" id="ARBA00023015"/>
    </source>
</evidence>
<dbReference type="PRINTS" id="PR00598">
    <property type="entry name" value="HTHMARR"/>
</dbReference>
<dbReference type="GO" id="GO:0003677">
    <property type="term" value="F:DNA binding"/>
    <property type="evidence" value="ECO:0007669"/>
    <property type="project" value="UniProtKB-KW"/>
</dbReference>
<dbReference type="PROSITE" id="PS01117">
    <property type="entry name" value="HTH_MARR_1"/>
    <property type="match status" value="1"/>
</dbReference>
<evidence type="ECO:0000259" key="4">
    <source>
        <dbReference type="PROSITE" id="PS50995"/>
    </source>
</evidence>
<keyword evidence="1" id="KW-0805">Transcription regulation</keyword>
<keyword evidence="2" id="KW-0238">DNA-binding</keyword>
<dbReference type="PANTHER" id="PTHR42756:SF1">
    <property type="entry name" value="TRANSCRIPTIONAL REPRESSOR OF EMRAB OPERON"/>
    <property type="match status" value="1"/>
</dbReference>
<dbReference type="HOGENOM" id="CLU_083287_18_0_12"/>
<name>V5WL35_9SPIO</name>
<evidence type="ECO:0000256" key="3">
    <source>
        <dbReference type="ARBA" id="ARBA00023163"/>
    </source>
</evidence>
<proteinExistence type="predicted"/>
<evidence type="ECO:0000313" key="6">
    <source>
        <dbReference type="Proteomes" id="UP000018680"/>
    </source>
</evidence>
<dbReference type="AlphaFoldDB" id="V5WL35"/>
<dbReference type="KEGG" id="slr:L21SP2_3021"/>
<dbReference type="GO" id="GO:0003700">
    <property type="term" value="F:DNA-binding transcription factor activity"/>
    <property type="evidence" value="ECO:0007669"/>
    <property type="project" value="InterPro"/>
</dbReference>
<keyword evidence="6" id="KW-1185">Reference proteome</keyword>
<dbReference type="PANTHER" id="PTHR42756">
    <property type="entry name" value="TRANSCRIPTIONAL REGULATOR, MARR"/>
    <property type="match status" value="1"/>
</dbReference>
<dbReference type="InterPro" id="IPR023187">
    <property type="entry name" value="Tscrpt_reg_MarR-type_CS"/>
</dbReference>
<feature type="domain" description="HTH marR-type" evidence="4">
    <location>
        <begin position="1"/>
        <end position="151"/>
    </location>
</feature>
<dbReference type="SMART" id="SM00347">
    <property type="entry name" value="HTH_MARR"/>
    <property type="match status" value="1"/>
</dbReference>
<dbReference type="PROSITE" id="PS50995">
    <property type="entry name" value="HTH_MARR_2"/>
    <property type="match status" value="1"/>
</dbReference>
<protein>
    <submittedName>
        <fullName evidence="5">Transcriptional regulator, MarR family</fullName>
    </submittedName>
</protein>
<dbReference type="InterPro" id="IPR036388">
    <property type="entry name" value="WH-like_DNA-bd_sf"/>
</dbReference>
<evidence type="ECO:0000313" key="5">
    <source>
        <dbReference type="EMBL" id="AHC16365.1"/>
    </source>
</evidence>